<keyword evidence="4" id="KW-1185">Reference proteome</keyword>
<accession>A0A4R1N6U5</accession>
<dbReference type="RefSeq" id="WP_132281871.1">
    <property type="nucleotide sequence ID" value="NZ_SMGQ01000011.1"/>
</dbReference>
<keyword evidence="2" id="KW-1133">Transmembrane helix</keyword>
<proteinExistence type="predicted"/>
<dbReference type="AlphaFoldDB" id="A0A4R1N6U5"/>
<comment type="caution">
    <text evidence="3">The sequence shown here is derived from an EMBL/GenBank/DDBJ whole genome shotgun (WGS) entry which is preliminary data.</text>
</comment>
<keyword evidence="2" id="KW-0472">Membrane</keyword>
<keyword evidence="1" id="KW-0175">Coiled coil</keyword>
<evidence type="ECO:0000256" key="1">
    <source>
        <dbReference type="SAM" id="Coils"/>
    </source>
</evidence>
<sequence length="264" mass="31563">MRKKSGELYFIYLFFCLVIVVAVDEFRNSSVFLTSIITLLCVVVLYLVFDFRYLFHIRKLSPTKLNTKLNNKSFNIVFKHLVYRKEECSEALSLLKRLYEEGTINELFYKNVTYYIRHVQLRRDPQEKEIIELLEEVRYLKQKAFDKEVEEYVSVYFYHLYLEKNIAGNLFTIRLEIEEYKESLKHLIEESSKFLEQLKCETDQSVKELQSKIENLKINSNDLNKGSAIPGKERYITLFKYTLNGFLFVYSIGFVFIAIIRFII</sequence>
<protein>
    <submittedName>
        <fullName evidence="3">Uncharacterized protein</fullName>
    </submittedName>
</protein>
<evidence type="ECO:0000313" key="3">
    <source>
        <dbReference type="EMBL" id="TCK98759.1"/>
    </source>
</evidence>
<feature type="transmembrane region" description="Helical" evidence="2">
    <location>
        <begin position="7"/>
        <end position="23"/>
    </location>
</feature>
<dbReference type="EMBL" id="SMGQ01000011">
    <property type="protein sequence ID" value="TCK98759.1"/>
    <property type="molecule type" value="Genomic_DNA"/>
</dbReference>
<gene>
    <name evidence="3" type="ORF">EDC19_1194</name>
</gene>
<evidence type="ECO:0000313" key="4">
    <source>
        <dbReference type="Proteomes" id="UP000294545"/>
    </source>
</evidence>
<reference evidence="3 4" key="1">
    <citation type="submission" date="2019-03" db="EMBL/GenBank/DDBJ databases">
        <title>Genomic Encyclopedia of Type Strains, Phase IV (KMG-IV): sequencing the most valuable type-strain genomes for metagenomic binning, comparative biology and taxonomic classification.</title>
        <authorList>
            <person name="Goeker M."/>
        </authorList>
    </citation>
    <scope>NUCLEOTIDE SEQUENCE [LARGE SCALE GENOMIC DNA]</scope>
    <source>
        <strain evidence="3 4">DSM 24176</strain>
    </source>
</reference>
<evidence type="ECO:0000256" key="2">
    <source>
        <dbReference type="SAM" id="Phobius"/>
    </source>
</evidence>
<feature type="transmembrane region" description="Helical" evidence="2">
    <location>
        <begin position="241"/>
        <end position="263"/>
    </location>
</feature>
<feature type="transmembrane region" description="Helical" evidence="2">
    <location>
        <begin position="29"/>
        <end position="49"/>
    </location>
</feature>
<dbReference type="Proteomes" id="UP000294545">
    <property type="component" value="Unassembled WGS sequence"/>
</dbReference>
<organism evidence="3 4">
    <name type="scientific">Natranaerovirga hydrolytica</name>
    <dbReference type="NCBI Taxonomy" id="680378"/>
    <lineage>
        <taxon>Bacteria</taxon>
        <taxon>Bacillati</taxon>
        <taxon>Bacillota</taxon>
        <taxon>Clostridia</taxon>
        <taxon>Lachnospirales</taxon>
        <taxon>Natranaerovirgaceae</taxon>
        <taxon>Natranaerovirga</taxon>
    </lineage>
</organism>
<name>A0A4R1N6U5_9FIRM</name>
<keyword evidence="2" id="KW-0812">Transmembrane</keyword>
<feature type="coiled-coil region" evidence="1">
    <location>
        <begin position="170"/>
        <end position="226"/>
    </location>
</feature>